<keyword evidence="2" id="KW-1185">Reference proteome</keyword>
<organism evidence="1 2">
    <name type="scientific">Mucilaginibacter xinganensis</name>
    <dbReference type="NCBI Taxonomy" id="1234841"/>
    <lineage>
        <taxon>Bacteria</taxon>
        <taxon>Pseudomonadati</taxon>
        <taxon>Bacteroidota</taxon>
        <taxon>Sphingobacteriia</taxon>
        <taxon>Sphingobacteriales</taxon>
        <taxon>Sphingobacteriaceae</taxon>
        <taxon>Mucilaginibacter</taxon>
    </lineage>
</organism>
<evidence type="ECO:0000313" key="2">
    <source>
        <dbReference type="Proteomes" id="UP000215002"/>
    </source>
</evidence>
<proteinExistence type="predicted"/>
<dbReference type="NCBIfam" id="NF047798">
    <property type="entry name" value="leader_Chryseo"/>
    <property type="match status" value="1"/>
</dbReference>
<dbReference type="InterPro" id="IPR058074">
    <property type="entry name" value="Bacteriocin-like"/>
</dbReference>
<dbReference type="EMBL" id="CP022743">
    <property type="protein sequence ID" value="ASU34127.1"/>
    <property type="molecule type" value="Genomic_DNA"/>
</dbReference>
<accession>A0A223NW85</accession>
<evidence type="ECO:0000313" key="1">
    <source>
        <dbReference type="EMBL" id="ASU34127.1"/>
    </source>
</evidence>
<dbReference type="AlphaFoldDB" id="A0A223NW85"/>
<name>A0A223NW85_9SPHI</name>
<protein>
    <submittedName>
        <fullName evidence="1">Uncharacterized protein</fullName>
    </submittedName>
</protein>
<gene>
    <name evidence="1" type="ORF">MuYL_2237</name>
</gene>
<sequence length="88" mass="9175">MPLNTGVLSGKKLNQKIMKKFSKLSRTEMKKVTGGKVDPNCLSSGTCAVVNSVGITLYGTCDGINFGTGLCGCTVNGVSYATSVCSRF</sequence>
<dbReference type="Proteomes" id="UP000215002">
    <property type="component" value="Chromosome"/>
</dbReference>
<dbReference type="KEGG" id="muc:MuYL_2237"/>
<reference evidence="1 2" key="1">
    <citation type="submission" date="2017-08" db="EMBL/GenBank/DDBJ databases">
        <title>Complete genome sequence of Mucilaginibacter sp. strain BJC16-A31.</title>
        <authorList>
            <consortium name="Henan University of Science and Technology"/>
            <person name="You X."/>
        </authorList>
    </citation>
    <scope>NUCLEOTIDE SEQUENCE [LARGE SCALE GENOMIC DNA]</scope>
    <source>
        <strain evidence="1 2">BJC16-A31</strain>
    </source>
</reference>